<feature type="domain" description="Beta-lactamase-related" evidence="4">
    <location>
        <begin position="44"/>
        <end position="376"/>
    </location>
</feature>
<evidence type="ECO:0000313" key="5">
    <source>
        <dbReference type="EMBL" id="RWU08027.1"/>
    </source>
</evidence>
<dbReference type="InterPro" id="IPR001466">
    <property type="entry name" value="Beta-lactam-related"/>
</dbReference>
<protein>
    <submittedName>
        <fullName evidence="5">Class A beta-lactamase-related serine hydrolase</fullName>
    </submittedName>
</protein>
<name>A0A443YVR6_9GAMM</name>
<accession>A0A443YVR6</accession>
<keyword evidence="6" id="KW-1185">Reference proteome</keyword>
<dbReference type="EMBL" id="RSFE01000013">
    <property type="protein sequence ID" value="RWU08027.1"/>
    <property type="molecule type" value="Genomic_DNA"/>
</dbReference>
<keyword evidence="2" id="KW-0472">Membrane</keyword>
<sequence length="392" mass="43860">MKVLKKYRVGFQRQIKLMVAITLSMTFSVTFAQTTDTKIAKELQAIVSEEHADSGLVSLGAAISKNRVHLATAVYGERETKSGVPVSIDDKWHIGSVTKSMTATMIARLVERGVLQWDTTVGDILTDSRVRPQWRDATLSQLLTHTGGAETDFPWRIQSLYPKEGTERDALRKEEVLKILEKKPDYKPGTDFEYSNVGYTIAAVLATTKTGKTWEDLIREEVFQPLELSSGGFGPPVDVNETMEQPRGHKITWFSGPKAVTTDTDNSPIMGPAGMIHMSLKDLSAYANEHLLGSQGKSELLSAQTYQRLHEPGMEDYAYGWILALDDSWANEHKVLYHNGSNRFWFALLVIIPELQISIAVTTNYGDLKPARKSAWNIVKHMTVFLMENPDI</sequence>
<keyword evidence="5" id="KW-0378">Hydrolase</keyword>
<dbReference type="AlphaFoldDB" id="A0A443YVR6"/>
<proteinExistence type="predicted"/>
<organism evidence="5 6">
    <name type="scientific">Pseudidiomarina gelatinasegens</name>
    <dbReference type="NCBI Taxonomy" id="2487740"/>
    <lineage>
        <taxon>Bacteria</taxon>
        <taxon>Pseudomonadati</taxon>
        <taxon>Pseudomonadota</taxon>
        <taxon>Gammaproteobacteria</taxon>
        <taxon>Alteromonadales</taxon>
        <taxon>Idiomarinaceae</taxon>
        <taxon>Pseudidiomarina</taxon>
    </lineage>
</organism>
<dbReference type="OrthoDB" id="9799367at2"/>
<keyword evidence="3" id="KW-0732">Signal</keyword>
<evidence type="ECO:0000256" key="1">
    <source>
        <dbReference type="ARBA" id="ARBA00004370"/>
    </source>
</evidence>
<dbReference type="GO" id="GO:0016787">
    <property type="term" value="F:hydrolase activity"/>
    <property type="evidence" value="ECO:0007669"/>
    <property type="project" value="UniProtKB-KW"/>
</dbReference>
<dbReference type="GO" id="GO:0016020">
    <property type="term" value="C:membrane"/>
    <property type="evidence" value="ECO:0007669"/>
    <property type="project" value="UniProtKB-SubCell"/>
</dbReference>
<evidence type="ECO:0000256" key="3">
    <source>
        <dbReference type="SAM" id="SignalP"/>
    </source>
</evidence>
<feature type="signal peptide" evidence="3">
    <location>
        <begin position="1"/>
        <end position="32"/>
    </location>
</feature>
<evidence type="ECO:0000256" key="2">
    <source>
        <dbReference type="ARBA" id="ARBA00023136"/>
    </source>
</evidence>
<dbReference type="RefSeq" id="WP_128353158.1">
    <property type="nucleotide sequence ID" value="NZ_RSFE01000013.1"/>
</dbReference>
<dbReference type="Gene3D" id="3.40.710.10">
    <property type="entry name" value="DD-peptidase/beta-lactamase superfamily"/>
    <property type="match status" value="1"/>
</dbReference>
<dbReference type="Proteomes" id="UP000288789">
    <property type="component" value="Unassembled WGS sequence"/>
</dbReference>
<evidence type="ECO:0000259" key="4">
    <source>
        <dbReference type="Pfam" id="PF00144"/>
    </source>
</evidence>
<dbReference type="InterPro" id="IPR050491">
    <property type="entry name" value="AmpC-like"/>
</dbReference>
<feature type="chain" id="PRO_5019314110" evidence="3">
    <location>
        <begin position="33"/>
        <end position="392"/>
    </location>
</feature>
<reference evidence="5 6" key="1">
    <citation type="submission" date="2018-12" db="EMBL/GenBank/DDBJ databases">
        <authorList>
            <person name="Li A."/>
            <person name="Zhang M."/>
            <person name="Zhu H."/>
        </authorList>
    </citation>
    <scope>NUCLEOTIDE SEQUENCE [LARGE SCALE GENOMIC DNA]</scope>
    <source>
        <strain evidence="5 6">R04H25</strain>
    </source>
</reference>
<dbReference type="PANTHER" id="PTHR46825:SF11">
    <property type="entry name" value="PENICILLIN-BINDING PROTEIN 4"/>
    <property type="match status" value="1"/>
</dbReference>
<comment type="subcellular location">
    <subcellularLocation>
        <location evidence="1">Membrane</location>
    </subcellularLocation>
</comment>
<dbReference type="Pfam" id="PF00144">
    <property type="entry name" value="Beta-lactamase"/>
    <property type="match status" value="1"/>
</dbReference>
<gene>
    <name evidence="5" type="ORF">EGC76_11530</name>
</gene>
<evidence type="ECO:0000313" key="6">
    <source>
        <dbReference type="Proteomes" id="UP000288789"/>
    </source>
</evidence>
<dbReference type="InterPro" id="IPR012338">
    <property type="entry name" value="Beta-lactam/transpept-like"/>
</dbReference>
<dbReference type="PANTHER" id="PTHR46825">
    <property type="entry name" value="D-ALANYL-D-ALANINE-CARBOXYPEPTIDASE/ENDOPEPTIDASE AMPH"/>
    <property type="match status" value="1"/>
</dbReference>
<dbReference type="SUPFAM" id="SSF56601">
    <property type="entry name" value="beta-lactamase/transpeptidase-like"/>
    <property type="match status" value="1"/>
</dbReference>
<comment type="caution">
    <text evidence="5">The sequence shown here is derived from an EMBL/GenBank/DDBJ whole genome shotgun (WGS) entry which is preliminary data.</text>
</comment>